<evidence type="ECO:0000256" key="1">
    <source>
        <dbReference type="SAM" id="Phobius"/>
    </source>
</evidence>
<evidence type="ECO:0000313" key="2">
    <source>
        <dbReference type="EMBL" id="GAL08672.1"/>
    </source>
</evidence>
<protein>
    <submittedName>
        <fullName evidence="2">Uncharacterized protein</fullName>
    </submittedName>
</protein>
<organism evidence="2 3">
    <name type="scientific">Photobacterium aphoticum</name>
    <dbReference type="NCBI Taxonomy" id="754436"/>
    <lineage>
        <taxon>Bacteria</taxon>
        <taxon>Pseudomonadati</taxon>
        <taxon>Pseudomonadota</taxon>
        <taxon>Gammaproteobacteria</taxon>
        <taxon>Vibrionales</taxon>
        <taxon>Vibrionaceae</taxon>
        <taxon>Photobacterium</taxon>
    </lineage>
</organism>
<feature type="transmembrane region" description="Helical" evidence="1">
    <location>
        <begin position="279"/>
        <end position="298"/>
    </location>
</feature>
<proteinExistence type="predicted"/>
<feature type="transmembrane region" description="Helical" evidence="1">
    <location>
        <begin position="12"/>
        <end position="33"/>
    </location>
</feature>
<feature type="transmembrane region" description="Helical" evidence="1">
    <location>
        <begin position="236"/>
        <end position="253"/>
    </location>
</feature>
<dbReference type="Pfam" id="PF19896">
    <property type="entry name" value="DUF6369"/>
    <property type="match status" value="1"/>
</dbReference>
<feature type="transmembrane region" description="Helical" evidence="1">
    <location>
        <begin position="259"/>
        <end position="274"/>
    </location>
</feature>
<name>A0A090RMG1_9GAMM</name>
<dbReference type="EMBL" id="BBMN01000030">
    <property type="protein sequence ID" value="GAL08672.1"/>
    <property type="molecule type" value="Genomic_DNA"/>
</dbReference>
<feature type="transmembrane region" description="Helical" evidence="1">
    <location>
        <begin position="364"/>
        <end position="386"/>
    </location>
</feature>
<gene>
    <name evidence="2" type="ORF">JCM19237_3166</name>
</gene>
<dbReference type="InterPro" id="IPR045949">
    <property type="entry name" value="DUF6369"/>
</dbReference>
<feature type="transmembrane region" description="Helical" evidence="1">
    <location>
        <begin position="206"/>
        <end position="224"/>
    </location>
</feature>
<dbReference type="AlphaFoldDB" id="A0A090RMG1"/>
<feature type="transmembrane region" description="Helical" evidence="1">
    <location>
        <begin position="96"/>
        <end position="117"/>
    </location>
</feature>
<feature type="transmembrane region" description="Helical" evidence="1">
    <location>
        <begin position="40"/>
        <end position="56"/>
    </location>
</feature>
<dbReference type="Proteomes" id="UP000029227">
    <property type="component" value="Unassembled WGS sequence"/>
</dbReference>
<keyword evidence="1" id="KW-0812">Transmembrane</keyword>
<dbReference type="eggNOG" id="ENOG502ZFH5">
    <property type="taxonomic scope" value="Bacteria"/>
</dbReference>
<feature type="transmembrane region" description="Helical" evidence="1">
    <location>
        <begin position="171"/>
        <end position="191"/>
    </location>
</feature>
<keyword evidence="1" id="KW-1133">Transmembrane helix</keyword>
<comment type="caution">
    <text evidence="2">The sequence shown here is derived from an EMBL/GenBank/DDBJ whole genome shotgun (WGS) entry which is preliminary data.</text>
</comment>
<reference evidence="2 3" key="1">
    <citation type="journal article" date="2014" name="Genome Announc.">
        <title>Draft Genome Sequences of Two Vibrionaceae Species, Vibrio ponticus C121 and Photobacterium aphoticum C119, Isolated as Coral Reef Microbiota.</title>
        <authorList>
            <person name="Al-saari N."/>
            <person name="Meirelles P.M."/>
            <person name="Mino S."/>
            <person name="Suda W."/>
            <person name="Oshima K."/>
            <person name="Hattori M."/>
            <person name="Ohkuma M."/>
            <person name="Thompson F.L."/>
            <person name="Gomez-Gil B."/>
            <person name="Sawabe T."/>
            <person name="Sawabe T."/>
        </authorList>
    </citation>
    <scope>NUCLEOTIDE SEQUENCE [LARGE SCALE GENOMIC DNA]</scope>
    <source>
        <strain evidence="2 3">JCM 19237</strain>
    </source>
</reference>
<keyword evidence="1" id="KW-0472">Membrane</keyword>
<evidence type="ECO:0000313" key="3">
    <source>
        <dbReference type="Proteomes" id="UP000029227"/>
    </source>
</evidence>
<sequence length="414" mass="47778">MCSVLLCYGEGMTVTLMIYLIQACIYFGAGFLWKLQSENRALLFVVFCGVLLPYTASFQSYYYQSGVSVFDLFFVGAALGYLLTELKLNTFTLSKLEIIISSSILLVVFMYMLISLLKYEINFVHYIKDIKPILFISLMYFFCRSDGRRIFDFGLVNNTTFSMLKTISTLVILKNSLFYMLFLFLGMSYFYTGNVYLDSTDSSVRYADYANLFFVLLLVNLLFIETKCKSKKEYRDYCFILIISTLASLLISLYSGSRTFILINLFVVVMRILCSRNSFFVFCVSVPIIIISCGLINFDLDIGRFEDLLSFDRLQNLLYNRFYPVLVMYDDGLQLSKFLFGHGLGTSFYIPWMKGVGDLSPYQVYIDNFVLTLFAKYGIFGVLSVLVVFLNVFYRFTTTLAQFLTLSGVFFCYR</sequence>
<accession>A0A090RMG1</accession>